<dbReference type="InterPro" id="IPR036661">
    <property type="entry name" value="Luciferase-like_sf"/>
</dbReference>
<dbReference type="EMBL" id="CP053586">
    <property type="protein sequence ID" value="WNZ21411.1"/>
    <property type="molecule type" value="Genomic_DNA"/>
</dbReference>
<reference evidence="4" key="1">
    <citation type="submission" date="2020-05" db="EMBL/GenBank/DDBJ databases">
        <authorList>
            <person name="Zhu T."/>
            <person name="Keshari N."/>
            <person name="Lu X."/>
        </authorList>
    </citation>
    <scope>NUCLEOTIDE SEQUENCE</scope>
    <source>
        <strain evidence="4">NK1-12</strain>
    </source>
</reference>
<dbReference type="InterPro" id="IPR011251">
    <property type="entry name" value="Luciferase-like_dom"/>
</dbReference>
<dbReference type="GO" id="GO:0016705">
    <property type="term" value="F:oxidoreductase activity, acting on paired donors, with incorporation or reduction of molecular oxygen"/>
    <property type="evidence" value="ECO:0007669"/>
    <property type="project" value="InterPro"/>
</dbReference>
<dbReference type="Gene3D" id="3.20.20.30">
    <property type="entry name" value="Luciferase-like domain"/>
    <property type="match status" value="1"/>
</dbReference>
<keyword evidence="2" id="KW-0503">Monooxygenase</keyword>
<evidence type="ECO:0000256" key="2">
    <source>
        <dbReference type="ARBA" id="ARBA00023033"/>
    </source>
</evidence>
<organism evidence="4">
    <name type="scientific">Leptolyngbya sp. NK1-12</name>
    <dbReference type="NCBI Taxonomy" id="2547451"/>
    <lineage>
        <taxon>Bacteria</taxon>
        <taxon>Bacillati</taxon>
        <taxon>Cyanobacteriota</taxon>
        <taxon>Cyanophyceae</taxon>
        <taxon>Leptolyngbyales</taxon>
        <taxon>Leptolyngbyaceae</taxon>
        <taxon>Leptolyngbya group</taxon>
        <taxon>Leptolyngbya</taxon>
    </lineage>
</organism>
<dbReference type="PANTHER" id="PTHR30137">
    <property type="entry name" value="LUCIFERASE-LIKE MONOOXYGENASE"/>
    <property type="match status" value="1"/>
</dbReference>
<accession>A0AA96WFF7</accession>
<dbReference type="GO" id="GO:0005829">
    <property type="term" value="C:cytosol"/>
    <property type="evidence" value="ECO:0007669"/>
    <property type="project" value="TreeGrafter"/>
</dbReference>
<feature type="domain" description="Luciferase-like" evidence="3">
    <location>
        <begin position="1"/>
        <end position="317"/>
    </location>
</feature>
<dbReference type="NCBIfam" id="TIGR04020">
    <property type="entry name" value="seco_metab_LLM"/>
    <property type="match status" value="1"/>
</dbReference>
<evidence type="ECO:0000259" key="3">
    <source>
        <dbReference type="Pfam" id="PF00296"/>
    </source>
</evidence>
<protein>
    <submittedName>
        <fullName evidence="4">LLM class flavin-dependent oxidoreductase</fullName>
    </submittedName>
</protein>
<gene>
    <name evidence="4" type="ORF">HJG54_00035</name>
</gene>
<name>A0AA96WFF7_9CYAN</name>
<dbReference type="InterPro" id="IPR024011">
    <property type="entry name" value="Biosynth_lucif-like_mOase_dom"/>
</dbReference>
<dbReference type="SUPFAM" id="SSF51679">
    <property type="entry name" value="Bacterial luciferase-like"/>
    <property type="match status" value="1"/>
</dbReference>
<sequence length="353" mass="39690">MKFSLFYFDGDGSSTQTDKYRLLMESAQFADRHGFTALWTPERHFHTFGGLYPNPAITSAALAMITQRVRLRAGSVVVPLHDPIRIAEEWAMVDNLSHGRAEIAFASGWTVADFVLSRERHTNRKAVMWRDIDTIQRLWRGESIERQDSAGKTFTIQTLPKPIQPELPIWITCQSNETFIEAGKLGANVLASLLGSTLDSLAPKIRLYREARQRQGHDPKTGTVAMMTHTFLGADLATVKAQIKQPFCEYLKNHYDLLENLAKGMGLNVSLKNFSEDDIDSLLEFGVEGFMNGRSLIGTPESCQEFVEQAREAGVDEIACLIDFVQNSDSVMAGLPYLKQLMQRCQERMVSHV</sequence>
<dbReference type="Pfam" id="PF00296">
    <property type="entry name" value="Bac_luciferase"/>
    <property type="match status" value="1"/>
</dbReference>
<dbReference type="GO" id="GO:0004497">
    <property type="term" value="F:monooxygenase activity"/>
    <property type="evidence" value="ECO:0007669"/>
    <property type="project" value="UniProtKB-KW"/>
</dbReference>
<dbReference type="AlphaFoldDB" id="A0AA96WFF7"/>
<proteinExistence type="predicted"/>
<evidence type="ECO:0000313" key="4">
    <source>
        <dbReference type="EMBL" id="WNZ21411.1"/>
    </source>
</evidence>
<keyword evidence="1" id="KW-0560">Oxidoreductase</keyword>
<dbReference type="RefSeq" id="WP_316432633.1">
    <property type="nucleotide sequence ID" value="NZ_CP053586.1"/>
</dbReference>
<evidence type="ECO:0000256" key="1">
    <source>
        <dbReference type="ARBA" id="ARBA00023002"/>
    </source>
</evidence>
<dbReference type="PANTHER" id="PTHR30137:SF8">
    <property type="entry name" value="BLR5498 PROTEIN"/>
    <property type="match status" value="1"/>
</dbReference>
<dbReference type="InterPro" id="IPR050766">
    <property type="entry name" value="Bact_Lucif_Oxidored"/>
</dbReference>